<reference evidence="1" key="1">
    <citation type="submission" date="2023-06" db="EMBL/GenBank/DDBJ databases">
        <authorList>
            <person name="Kurt Z."/>
        </authorList>
    </citation>
    <scope>NUCLEOTIDE SEQUENCE</scope>
</reference>
<dbReference type="EMBL" id="CAXDID020000005">
    <property type="protein sequence ID" value="CAL5974722.1"/>
    <property type="molecule type" value="Genomic_DNA"/>
</dbReference>
<evidence type="ECO:0000313" key="3">
    <source>
        <dbReference type="Proteomes" id="UP001642409"/>
    </source>
</evidence>
<name>A0AA86TWA3_9EUKA</name>
<comment type="caution">
    <text evidence="1">The sequence shown here is derived from an EMBL/GenBank/DDBJ whole genome shotgun (WGS) entry which is preliminary data.</text>
</comment>
<sequence length="1341" mass="145678">MFLYFNVLLKQQTMMIDKDRCVNYVYDRPQLQKMQLKQDLTFQEQIDCKINQNVIFLNVPNRQLQLDIDISIEQDNAIFSLFQLSNQLRIHNSNVKIQLKDKNSQLNLVQDAIELRIYASVFTVEALVEAFSSFSRLENAIINKTAFDFTVQSVNFTGIAENALKISIIKVNIKLLIEAENGFGMFTNATETKITEANINGAMKADNGAGIALNVFVSMTMEQCTYNLAINGQKITGFINTVNVGAKVNIDGIQCNGSVDDNGETKISLFVQENLGELVITDVSGVVGGTWDKFAPYAELKDVQISQITINDVIFKTNGNNQYLFGLENNMNNTVIVIPSQKVQTELNGQTYSVFNQNQLYYNVTIKSELQFQDLDNNILSIGLLSGIIQQSIKIQNCNFDFKLQCLSQNCNIATLATINFAEITMSNTRITGSISASTASLFVIKQIQPIRVNNLTTDAKLFGHSSFGGLITSAASLLEITNSNIKLAVVNENNRDTGAFVLDASIGFQAIFTNILTDFRGIFTKCGCVSGSCVDIANEYCDPKVYVITDSSFVDGNNVTIDGKIFTQKCALSSDFNWNSTIINVQIDGLQLTDAAFSVFCNMTRFQNIQITGSIKVAGSSVLQSSVASVLLAVASQDVVIQNVSISASISSSQFVDTAAFVAVAQTSAVIINNATFTGVVDSTGVAGAFVSTISSGQVNIASALSYGFVRSNTTCGGLVGLIKAGSTLSTTGVQSNSSVSGSQYDGSFTPVPTSGTMVGSNLGTYTTDGTTSVSSGIRNGCHCGAGSCPTQCATFSKTISVSDLQNKSQVLVNGQTLTFFYGLGGVWDWNNSNIVFQNGFKNDVSFGAFDNYPLFRNIYITSTGTFSQSSSSVAYFGGLVAVTNMSVRIEKVTVNISVQCSGSYNAAGFIGIATQDVSLINSFLYSQITANEVGGLIYQSWAALNLNNIQIDSLLQATSTSSLLAQIYNGYVVIQQVIANGHIIGQNLVAFIGFAQNSGLQIQDLYVSAEIIGTNQVASFVAHSVNTNMQITSSFSNARINAQGSTVAGSLISTVESGSVNFDNVTSAATGQFATCPMNWNSPVYVQNGVNCVKRSFNFNDKNFQSETTPNIPGLSMDYKITFFRINIGLNGENDYNNSNINVEVDTRDEDLKPYSTQHRYYSEFKNTITWFEGITLTGIRCLGGYETRGGSFVAYTTGVTIISCTSSIRYEGYMVTIETYGGRYEYGGFIGHNLGPSKIFNSTFGGYYYAQQCKTTMAGFVQYNKNDLKLYNCIYSGYTRSGYGGCWINDYWVYDYSQIQENEAQCGQRNFQEVRNVNCGADCGANGKIKSGNQCNQD</sequence>
<keyword evidence="3" id="KW-1185">Reference proteome</keyword>
<proteinExistence type="predicted"/>
<evidence type="ECO:0000313" key="2">
    <source>
        <dbReference type="EMBL" id="CAL5974722.1"/>
    </source>
</evidence>
<organism evidence="1">
    <name type="scientific">Hexamita inflata</name>
    <dbReference type="NCBI Taxonomy" id="28002"/>
    <lineage>
        <taxon>Eukaryota</taxon>
        <taxon>Metamonada</taxon>
        <taxon>Diplomonadida</taxon>
        <taxon>Hexamitidae</taxon>
        <taxon>Hexamitinae</taxon>
        <taxon>Hexamita</taxon>
    </lineage>
</organism>
<accession>A0AA86TWA3</accession>
<dbReference type="EMBL" id="CATOUU010000464">
    <property type="protein sequence ID" value="CAI9930716.1"/>
    <property type="molecule type" value="Genomic_DNA"/>
</dbReference>
<gene>
    <name evidence="1" type="ORF">HINF_LOCUS18361</name>
    <name evidence="2" type="ORF">HINF_LOCUS2995</name>
</gene>
<reference evidence="2 3" key="2">
    <citation type="submission" date="2024-07" db="EMBL/GenBank/DDBJ databases">
        <authorList>
            <person name="Akdeniz Z."/>
        </authorList>
    </citation>
    <scope>NUCLEOTIDE SEQUENCE [LARGE SCALE GENOMIC DNA]</scope>
</reference>
<evidence type="ECO:0000313" key="1">
    <source>
        <dbReference type="EMBL" id="CAI9930716.1"/>
    </source>
</evidence>
<dbReference type="Proteomes" id="UP001642409">
    <property type="component" value="Unassembled WGS sequence"/>
</dbReference>
<protein>
    <submittedName>
        <fullName evidence="1">Uncharacterized protein</fullName>
    </submittedName>
</protein>